<evidence type="ECO:0000313" key="3">
    <source>
        <dbReference type="Proteomes" id="UP000054639"/>
    </source>
</evidence>
<name>A0A378L0R2_9GAMM</name>
<sequence length="107" mass="12157">MSFFRIEQFVTYPDDAEKLREQILNDAINGPQKTPMTYFQDYFSKGGQIEHPLLGNLYDFASIIESKYGTDRGQNLVSGIIRFNLKQIEPKPDAHGASSSTTNMSFQ</sequence>
<organism evidence="2 4">
    <name type="scientific">Legionella quateirensis</name>
    <dbReference type="NCBI Taxonomy" id="45072"/>
    <lineage>
        <taxon>Bacteria</taxon>
        <taxon>Pseudomonadati</taxon>
        <taxon>Pseudomonadota</taxon>
        <taxon>Gammaproteobacteria</taxon>
        <taxon>Legionellales</taxon>
        <taxon>Legionellaceae</taxon>
        <taxon>Legionella</taxon>
    </lineage>
</organism>
<dbReference type="Proteomes" id="UP000054639">
    <property type="component" value="Unassembled WGS sequence"/>
</dbReference>
<evidence type="ECO:0000313" key="4">
    <source>
        <dbReference type="Proteomes" id="UP000254230"/>
    </source>
</evidence>
<reference evidence="2 4" key="2">
    <citation type="submission" date="2018-06" db="EMBL/GenBank/DDBJ databases">
        <authorList>
            <consortium name="Pathogen Informatics"/>
            <person name="Doyle S."/>
        </authorList>
    </citation>
    <scope>NUCLEOTIDE SEQUENCE [LARGE SCALE GENOMIC DNA]</scope>
    <source>
        <strain evidence="2 4">NCTC12376</strain>
    </source>
</reference>
<dbReference type="EMBL" id="UGOW01000001">
    <property type="protein sequence ID" value="STY19431.1"/>
    <property type="molecule type" value="Genomic_DNA"/>
</dbReference>
<dbReference type="EMBL" id="LNYR01000021">
    <property type="protein sequence ID" value="KTD49334.1"/>
    <property type="molecule type" value="Genomic_DNA"/>
</dbReference>
<protein>
    <submittedName>
        <fullName evidence="2">Uncharacterized protein</fullName>
    </submittedName>
</protein>
<proteinExistence type="predicted"/>
<accession>A0A378L0R2</accession>
<gene>
    <name evidence="1" type="ORF">Lqua_1786</name>
    <name evidence="2" type="ORF">NCTC12376_03270</name>
</gene>
<reference evidence="1 3" key="1">
    <citation type="submission" date="2015-11" db="EMBL/GenBank/DDBJ databases">
        <title>Genomic analysis of 38 Legionella species identifies large and diverse effector repertoires.</title>
        <authorList>
            <person name="Burstein D."/>
            <person name="Amaro F."/>
            <person name="Zusman T."/>
            <person name="Lifshitz Z."/>
            <person name="Cohen O."/>
            <person name="Gilbert J.A."/>
            <person name="Pupko T."/>
            <person name="Shuman H.A."/>
            <person name="Segal G."/>
        </authorList>
    </citation>
    <scope>NUCLEOTIDE SEQUENCE [LARGE SCALE GENOMIC DNA]</scope>
    <source>
        <strain evidence="1 3">ATCC 49507</strain>
    </source>
</reference>
<dbReference type="Proteomes" id="UP000254230">
    <property type="component" value="Unassembled WGS sequence"/>
</dbReference>
<dbReference type="AlphaFoldDB" id="A0A378L0R2"/>
<dbReference type="OrthoDB" id="9967009at2"/>
<dbReference type="STRING" id="45072.Lqua_1786"/>
<evidence type="ECO:0000313" key="1">
    <source>
        <dbReference type="EMBL" id="KTD49334.1"/>
    </source>
</evidence>
<evidence type="ECO:0000313" key="2">
    <source>
        <dbReference type="EMBL" id="STY19431.1"/>
    </source>
</evidence>
<dbReference type="RefSeq" id="WP_058473950.1">
    <property type="nucleotide sequence ID" value="NZ_CAAAIL010000002.1"/>
</dbReference>
<keyword evidence="3" id="KW-1185">Reference proteome</keyword>